<feature type="transmembrane region" description="Helical" evidence="9">
    <location>
        <begin position="315"/>
        <end position="336"/>
    </location>
</feature>
<dbReference type="GO" id="GO:0005886">
    <property type="term" value="C:plasma membrane"/>
    <property type="evidence" value="ECO:0007669"/>
    <property type="project" value="UniProtKB-SubCell"/>
</dbReference>
<dbReference type="GO" id="GO:0005304">
    <property type="term" value="F:L-valine transmembrane transporter activity"/>
    <property type="evidence" value="ECO:0007669"/>
    <property type="project" value="TreeGrafter"/>
</dbReference>
<keyword evidence="4" id="KW-1003">Cell membrane</keyword>
<keyword evidence="6 9" id="KW-0029">Amino-acid transport</keyword>
<organism evidence="10">
    <name type="scientific">Baileyella intestinalis</name>
    <dbReference type="NCBI Taxonomy" id="2606709"/>
    <lineage>
        <taxon>Bacteria</taxon>
        <taxon>Bacillati</taxon>
        <taxon>Bacillota</taxon>
        <taxon>Clostridia</taxon>
        <taxon>Peptostreptococcales</taxon>
        <taxon>Anaerovoracaceae</taxon>
        <taxon>Baileyella</taxon>
    </lineage>
</organism>
<dbReference type="PANTHER" id="PTHR30588:SF0">
    <property type="entry name" value="BRANCHED-CHAIN AMINO ACID PERMEASE BRNQ"/>
    <property type="match status" value="1"/>
</dbReference>
<feature type="transmembrane region" description="Helical" evidence="9">
    <location>
        <begin position="375"/>
        <end position="402"/>
    </location>
</feature>
<keyword evidence="5 9" id="KW-0812">Transmembrane</keyword>
<evidence type="ECO:0000256" key="9">
    <source>
        <dbReference type="RuleBase" id="RU362122"/>
    </source>
</evidence>
<dbReference type="PANTHER" id="PTHR30588">
    <property type="entry name" value="BRANCHED-CHAIN AMINO ACID TRANSPORT SYSTEM 2 CARRIER PROTEIN"/>
    <property type="match status" value="1"/>
</dbReference>
<dbReference type="GO" id="GO:0015190">
    <property type="term" value="F:L-leucine transmembrane transporter activity"/>
    <property type="evidence" value="ECO:0007669"/>
    <property type="project" value="TreeGrafter"/>
</dbReference>
<comment type="caution">
    <text evidence="10">The sequence shown here is derived from an EMBL/GenBank/DDBJ whole genome shotgun (WGS) entry which is preliminary data.</text>
</comment>
<feature type="transmembrane region" description="Helical" evidence="9">
    <location>
        <begin position="342"/>
        <end position="363"/>
    </location>
</feature>
<dbReference type="NCBIfam" id="TIGR00796">
    <property type="entry name" value="livcs"/>
    <property type="match status" value="1"/>
</dbReference>
<keyword evidence="3 9" id="KW-0813">Transport</keyword>
<keyword evidence="7 9" id="KW-1133">Transmembrane helix</keyword>
<feature type="transmembrane region" description="Helical" evidence="9">
    <location>
        <begin position="123"/>
        <end position="141"/>
    </location>
</feature>
<feature type="transmembrane region" description="Helical" evidence="9">
    <location>
        <begin position="153"/>
        <end position="174"/>
    </location>
</feature>
<comment type="function">
    <text evidence="9">Component of the transport system for branched-chain amino acids.</text>
</comment>
<feature type="transmembrane region" description="Helical" evidence="9">
    <location>
        <begin position="408"/>
        <end position="425"/>
    </location>
</feature>
<comment type="subcellular location">
    <subcellularLocation>
        <location evidence="1 9">Cell membrane</location>
        <topology evidence="1 9">Multi-pass membrane protein</topology>
    </subcellularLocation>
</comment>
<gene>
    <name evidence="10" type="primary">brnQ</name>
    <name evidence="10" type="ORF">FYJ66_00270</name>
</gene>
<reference evidence="10" key="1">
    <citation type="submission" date="2019-09" db="EMBL/GenBank/DDBJ databases">
        <title>In-depth cultivation of the pig gut microbiome towards novel bacterial diversity and tailored functional studies.</title>
        <authorList>
            <person name="Wylensek D."/>
            <person name="Hitch T.C.A."/>
            <person name="Clavel T."/>
        </authorList>
    </citation>
    <scope>NUCLEOTIDE SEQUENCE</scope>
    <source>
        <strain evidence="10">RF-744-FAT-WT-3</strain>
    </source>
</reference>
<comment type="similarity">
    <text evidence="2 9">Belongs to the branched chain amino acid transporter family.</text>
</comment>
<evidence type="ECO:0000313" key="10">
    <source>
        <dbReference type="EMBL" id="MST68049.1"/>
    </source>
</evidence>
<evidence type="ECO:0000256" key="2">
    <source>
        <dbReference type="ARBA" id="ARBA00008540"/>
    </source>
</evidence>
<proteinExistence type="inferred from homology"/>
<name>A0A6A8M6Y1_9FIRM</name>
<evidence type="ECO:0000256" key="7">
    <source>
        <dbReference type="ARBA" id="ARBA00022989"/>
    </source>
</evidence>
<feature type="transmembrane region" description="Helical" evidence="9">
    <location>
        <begin position="276"/>
        <end position="303"/>
    </location>
</feature>
<keyword evidence="8 9" id="KW-0472">Membrane</keyword>
<feature type="transmembrane region" description="Helical" evidence="9">
    <location>
        <begin position="227"/>
        <end position="249"/>
    </location>
</feature>
<evidence type="ECO:0000256" key="5">
    <source>
        <dbReference type="ARBA" id="ARBA00022692"/>
    </source>
</evidence>
<feature type="transmembrane region" description="Helical" evidence="9">
    <location>
        <begin position="45"/>
        <end position="68"/>
    </location>
</feature>
<feature type="transmembrane region" description="Helical" evidence="9">
    <location>
        <begin position="194"/>
        <end position="215"/>
    </location>
</feature>
<feature type="transmembrane region" description="Helical" evidence="9">
    <location>
        <begin position="12"/>
        <end position="33"/>
    </location>
</feature>
<evidence type="ECO:0000256" key="4">
    <source>
        <dbReference type="ARBA" id="ARBA00022475"/>
    </source>
</evidence>
<evidence type="ECO:0000256" key="3">
    <source>
        <dbReference type="ARBA" id="ARBA00022448"/>
    </source>
</evidence>
<evidence type="ECO:0000256" key="8">
    <source>
        <dbReference type="ARBA" id="ARBA00023136"/>
    </source>
</evidence>
<dbReference type="GO" id="GO:0015188">
    <property type="term" value="F:L-isoleucine transmembrane transporter activity"/>
    <property type="evidence" value="ECO:0007669"/>
    <property type="project" value="TreeGrafter"/>
</dbReference>
<sequence length="452" mass="47466">MENNKPTVSPVKATILMGLALFATQFGAGNLIFPPFLGRNTGSGWLIGFLGFFIMDVGLAAASVASVVANRQGNVDGVVNKIGEKPGKIMLLIIILCLGPIVCIPRTAATTYEMGIHTLMPWFPQWLFSALFFAVTLLFVIRPTKVVDIIGNYLTPILLAVMVLLIVMGIVNPISAPVPVENVVPVHDGILNGYQTLDGLGGVLMTMMLVTAATSYGFKKQQDVTKLIFGADIISAVLLALVYGGLTYLGSTVSGEPEFAGLSQAPLLIAITNKLLGAYGVVALTIIVLMACLTTSVGLTSVAGEYLENVSHGKIKYKAVVIAITVFSFAMSNIGLDKIISVAAPILAIMYPPLIVLVISAFFDRKISKNSIAGTAAYFAFAASILSTVAGSTTIGQLLAALPFAEYGLGWVAPAILGALIGAVLPSKSEVKVQAENVREKLNEADEATGLE</sequence>
<protein>
    <recommendedName>
        <fullName evidence="9">Branched-chain amino acid transport system carrier protein</fullName>
    </recommendedName>
</protein>
<dbReference type="InterPro" id="IPR004685">
    <property type="entry name" value="Brnchd-chn_aa_trnsp_Livcs"/>
</dbReference>
<dbReference type="EMBL" id="VUNB01000001">
    <property type="protein sequence ID" value="MST68049.1"/>
    <property type="molecule type" value="Genomic_DNA"/>
</dbReference>
<accession>A0A6A8M6Y1</accession>
<dbReference type="RefSeq" id="WP_154571530.1">
    <property type="nucleotide sequence ID" value="NZ_VUNB01000001.1"/>
</dbReference>
<dbReference type="Pfam" id="PF05525">
    <property type="entry name" value="Branch_AA_trans"/>
    <property type="match status" value="1"/>
</dbReference>
<dbReference type="GO" id="GO:0015820">
    <property type="term" value="P:L-leucine transport"/>
    <property type="evidence" value="ECO:0007669"/>
    <property type="project" value="TreeGrafter"/>
</dbReference>
<evidence type="ECO:0000256" key="1">
    <source>
        <dbReference type="ARBA" id="ARBA00004651"/>
    </source>
</evidence>
<dbReference type="GO" id="GO:0015818">
    <property type="term" value="P:isoleucine transport"/>
    <property type="evidence" value="ECO:0007669"/>
    <property type="project" value="TreeGrafter"/>
</dbReference>
<evidence type="ECO:0000256" key="6">
    <source>
        <dbReference type="ARBA" id="ARBA00022970"/>
    </source>
</evidence>
<feature type="transmembrane region" description="Helical" evidence="9">
    <location>
        <begin position="89"/>
        <end position="108"/>
    </location>
</feature>
<dbReference type="AlphaFoldDB" id="A0A6A8M6Y1"/>